<feature type="coiled-coil region" evidence="1">
    <location>
        <begin position="752"/>
        <end position="786"/>
    </location>
</feature>
<dbReference type="OrthoDB" id="10642715at2759"/>
<dbReference type="EMBL" id="RRYP01003621">
    <property type="protein sequence ID" value="TNV83639.1"/>
    <property type="molecule type" value="Genomic_DNA"/>
</dbReference>
<feature type="coiled-coil region" evidence="1">
    <location>
        <begin position="236"/>
        <end position="383"/>
    </location>
</feature>
<sequence length="892" mass="102854">MIICNHSFIITNKMNFLWGSSSAKPKPQSNMTPEQQAHLQEMVRQHIERLQAQGIAPPGIPPVQSQQPQPQQQLVKDQTPPKLTEQSDETHPKYSPIQEAEEDIIEQATLPQSEPSSISTTAGGDGLEFDRSLPSIFDEIQEIKGISAYKSQELAQKPDRYTVNDDEGLTLSMVESIGLQPNHIIIEVINGIEALKSEALQVNEKEREYLTVLKKLRRNEPIQACSFTLALLMDAWQQTLSDNQKLQEEIQSLKADQNTLLEQCNQMKIDRGLMSQQLIGLHKEYEIQQGDVKRLESQIERFKRQRDEQSKIQSEDAYKQVIDNGVYREKIDQLKLEMHQLKKRVTSTEKFEQMYYEVKEKLKAREQDEAEEELRRKRITEEERCSIIGHLKNLRSSNNQTLFSLETSNFLEFKDIIKLQSISRQVREKTFSANQKELTRQFCNHSLGQKSQINQLRGVIINLETQIRRFEEKDSLRKAIVQDTSESRMRYILEKHVVKPRILQQDKLSDLKREEMPLRAIDEMAETIKGVIHFMGKYFESVKQVQLAQRNKQLQQQLVRQQTSQSQNENGQKSASSGSQKPIGYNIMKTGKKLVGALSYFGAISGSGASSQSTTVSELPEQPQEEAKSADLLGMEEQNQQQSETSSNSGQDQQKYEPTKLTQQLASIEELRKFEDNTVAYDHIDVDCVPVQQETLQSLDSQITSVEEMNEFLYKIGCCFVGNKSQLAQWIKGTQEAFAHLFVVSKALYLEAQELEALKDFLVKTVENLKQRVHDLVNEKEDLSAMHQSDSGVKEHLLERVNDLEKINMERSTELIYIRRTLQELQDERGFWSSQSEEAAYQVKEVKLKCKKDVQLLKEHTRKLSDENKTMQRALLNMQNFFKNFQEMEDLA</sequence>
<feature type="compositionally biased region" description="Low complexity" evidence="2">
    <location>
        <begin position="557"/>
        <end position="568"/>
    </location>
</feature>
<keyword evidence="4" id="KW-1185">Reference proteome</keyword>
<reference evidence="3" key="1">
    <citation type="submission" date="2019-06" db="EMBL/GenBank/DDBJ databases">
        <authorList>
            <person name="Zheng W."/>
        </authorList>
    </citation>
    <scope>NUCLEOTIDE SEQUENCE</scope>
    <source>
        <strain evidence="3">QDHG01</strain>
    </source>
</reference>
<protein>
    <submittedName>
        <fullName evidence="3">Uncharacterized protein</fullName>
    </submittedName>
</protein>
<comment type="caution">
    <text evidence="3">The sequence shown here is derived from an EMBL/GenBank/DDBJ whole genome shotgun (WGS) entry which is preliminary data.</text>
</comment>
<feature type="compositionally biased region" description="Low complexity" evidence="2">
    <location>
        <begin position="636"/>
        <end position="649"/>
    </location>
</feature>
<gene>
    <name evidence="3" type="ORF">FGO68_gene2577</name>
</gene>
<dbReference type="Proteomes" id="UP000785679">
    <property type="component" value="Unassembled WGS sequence"/>
</dbReference>
<feature type="compositionally biased region" description="Low complexity" evidence="2">
    <location>
        <begin position="607"/>
        <end position="617"/>
    </location>
</feature>
<evidence type="ECO:0000313" key="4">
    <source>
        <dbReference type="Proteomes" id="UP000785679"/>
    </source>
</evidence>
<name>A0A8J8NZU8_HALGN</name>
<feature type="region of interest" description="Disordered" evidence="2">
    <location>
        <begin position="557"/>
        <end position="583"/>
    </location>
</feature>
<evidence type="ECO:0000313" key="3">
    <source>
        <dbReference type="EMBL" id="TNV83639.1"/>
    </source>
</evidence>
<feature type="compositionally biased region" description="Polar residues" evidence="2">
    <location>
        <begin position="569"/>
        <end position="580"/>
    </location>
</feature>
<dbReference type="AlphaFoldDB" id="A0A8J8NZU8"/>
<feature type="compositionally biased region" description="Polar residues" evidence="2">
    <location>
        <begin position="109"/>
        <end position="122"/>
    </location>
</feature>
<feature type="region of interest" description="Disordered" evidence="2">
    <location>
        <begin position="55"/>
        <end position="94"/>
    </location>
</feature>
<evidence type="ECO:0000256" key="1">
    <source>
        <dbReference type="SAM" id="Coils"/>
    </source>
</evidence>
<keyword evidence="1" id="KW-0175">Coiled coil</keyword>
<evidence type="ECO:0000256" key="2">
    <source>
        <dbReference type="SAM" id="MobiDB-lite"/>
    </source>
</evidence>
<feature type="region of interest" description="Disordered" evidence="2">
    <location>
        <begin position="108"/>
        <end position="130"/>
    </location>
</feature>
<accession>A0A8J8NZU8</accession>
<feature type="compositionally biased region" description="Low complexity" evidence="2">
    <location>
        <begin position="62"/>
        <end position="73"/>
    </location>
</feature>
<feature type="region of interest" description="Disordered" evidence="2">
    <location>
        <begin position="607"/>
        <end position="659"/>
    </location>
</feature>
<proteinExistence type="predicted"/>
<organism evidence="3 4">
    <name type="scientific">Halteria grandinella</name>
    <dbReference type="NCBI Taxonomy" id="5974"/>
    <lineage>
        <taxon>Eukaryota</taxon>
        <taxon>Sar</taxon>
        <taxon>Alveolata</taxon>
        <taxon>Ciliophora</taxon>
        <taxon>Intramacronucleata</taxon>
        <taxon>Spirotrichea</taxon>
        <taxon>Stichotrichia</taxon>
        <taxon>Sporadotrichida</taxon>
        <taxon>Halteriidae</taxon>
        <taxon>Halteria</taxon>
    </lineage>
</organism>